<dbReference type="Gene3D" id="1.10.510.10">
    <property type="entry name" value="Transferase(Phosphotransferase) domain 1"/>
    <property type="match status" value="1"/>
</dbReference>
<evidence type="ECO:0000256" key="5">
    <source>
        <dbReference type="SAM" id="MobiDB-lite"/>
    </source>
</evidence>
<feature type="compositionally biased region" description="Pro residues" evidence="5">
    <location>
        <begin position="727"/>
        <end position="736"/>
    </location>
</feature>
<evidence type="ECO:0000256" key="3">
    <source>
        <dbReference type="ARBA" id="ARBA00022777"/>
    </source>
</evidence>
<dbReference type="Pfam" id="PF00069">
    <property type="entry name" value="Pkinase"/>
    <property type="match status" value="1"/>
</dbReference>
<dbReference type="PANTHER" id="PTHR44329">
    <property type="entry name" value="SERINE/THREONINE-PROTEIN KINASE TNNI3K-RELATED"/>
    <property type="match status" value="1"/>
</dbReference>
<accession>A0A3S2V6V9</accession>
<comment type="caution">
    <text evidence="7">The sequence shown here is derived from an EMBL/GenBank/DDBJ whole genome shotgun (WGS) entry which is preliminary data.</text>
</comment>
<evidence type="ECO:0000313" key="7">
    <source>
        <dbReference type="EMBL" id="RVU15278.1"/>
    </source>
</evidence>
<reference evidence="7 8" key="1">
    <citation type="submission" date="2019-01" db="EMBL/GenBank/DDBJ databases">
        <authorList>
            <person name="Chen W.-M."/>
        </authorList>
    </citation>
    <scope>NUCLEOTIDE SEQUENCE [LARGE SCALE GENOMIC DNA]</scope>
    <source>
        <strain evidence="7 8">TER-1</strain>
    </source>
</reference>
<dbReference type="RefSeq" id="WP_127732340.1">
    <property type="nucleotide sequence ID" value="NZ_SACP01000022.1"/>
</dbReference>
<dbReference type="SUPFAM" id="SSF56112">
    <property type="entry name" value="Protein kinase-like (PK-like)"/>
    <property type="match status" value="1"/>
</dbReference>
<gene>
    <name evidence="7" type="ORF">EOE48_19775</name>
</gene>
<dbReference type="AlphaFoldDB" id="A0A3S2V6V9"/>
<evidence type="ECO:0000256" key="4">
    <source>
        <dbReference type="ARBA" id="ARBA00022840"/>
    </source>
</evidence>
<sequence>MSPIQNRLTVTTNTSMAEAATFLKHASDDGMKVYGRKVGDTIEIYTKSGTSTRLAMRDKFSEVIAKFRKTDLPGSHFSTKQELGRQGLETILSNLLRDAGPGALSEKGQVAGKALFDSLREPIAGQGAGLTVATARTVFNIRTTEIAMRAMATLPDASTLIGKTPRSDVAPSLERLSGPALGSALPGAALGLRAGAAIDPAAVAALSGAIADATRTKASSPAEAMATMMADTAPLAAELTDALMTQLDMARPGHGISRAEVAGFAEATVRSARENVCGIEVDDAKVRVEWEREPRIEDPDGQDLTVGVDLHPVTVGGRTYQPERFLAQGGFGMVFQYRADDGGKLVLKLPLDQPPAQPGSGQALPDVREMTVDEVRGHLGAQGAGHANILHMHGVALMPNGQFGIVIEHMPNGTASDLEQRMNAPGRVAPDGQPPASGQVTRAEAQLVALATFADMARGMQHLHDTQGVVNFDLKSPNALIGANGDVVLADFGTSKLGASTRLVDAPRIDNLFYKAPEFQSATHEIKLCTNRVTDNFKKMFDPSKTDAKKSDMGRDLGNIFGESVQESILSRVTLDEKVDTWGLGISLMELATGNPVLHGTRLQGNAMEKAIVDFGRGHGVAVASTAGDSTRPAQGSLFASSGDAQIDDLANRLLAPAAGDRIDMATALAHPALNRPGLTSPELRGLIVALAGGTADAIDTARAALAAAIAAAPPSVPTAADLPAAPTRPVPPPPEGSAIPGGSIRSVGDLHAEWTVRV</sequence>
<dbReference type="EMBL" id="SACP01000022">
    <property type="protein sequence ID" value="RVU15278.1"/>
    <property type="molecule type" value="Genomic_DNA"/>
</dbReference>
<protein>
    <recommendedName>
        <fullName evidence="6">Protein kinase domain-containing protein</fullName>
    </recommendedName>
</protein>
<organism evidence="7 8">
    <name type="scientific">Methylobacterium oryzihabitans</name>
    <dbReference type="NCBI Taxonomy" id="2499852"/>
    <lineage>
        <taxon>Bacteria</taxon>
        <taxon>Pseudomonadati</taxon>
        <taxon>Pseudomonadota</taxon>
        <taxon>Alphaproteobacteria</taxon>
        <taxon>Hyphomicrobiales</taxon>
        <taxon>Methylobacteriaceae</taxon>
        <taxon>Methylobacterium</taxon>
    </lineage>
</organism>
<keyword evidence="3" id="KW-0418">Kinase</keyword>
<proteinExistence type="predicted"/>
<evidence type="ECO:0000256" key="2">
    <source>
        <dbReference type="ARBA" id="ARBA00022741"/>
    </source>
</evidence>
<dbReference type="GO" id="GO:0004674">
    <property type="term" value="F:protein serine/threonine kinase activity"/>
    <property type="evidence" value="ECO:0007669"/>
    <property type="project" value="TreeGrafter"/>
</dbReference>
<dbReference type="Proteomes" id="UP000286997">
    <property type="component" value="Unassembled WGS sequence"/>
</dbReference>
<dbReference type="OrthoDB" id="9801841at2"/>
<dbReference type="GO" id="GO:0005524">
    <property type="term" value="F:ATP binding"/>
    <property type="evidence" value="ECO:0007669"/>
    <property type="project" value="UniProtKB-KW"/>
</dbReference>
<dbReference type="InterPro" id="IPR011009">
    <property type="entry name" value="Kinase-like_dom_sf"/>
</dbReference>
<dbReference type="PROSITE" id="PS50011">
    <property type="entry name" value="PROTEIN_KINASE_DOM"/>
    <property type="match status" value="1"/>
</dbReference>
<keyword evidence="4" id="KW-0067">ATP-binding</keyword>
<dbReference type="PANTHER" id="PTHR44329:SF288">
    <property type="entry name" value="MITOGEN-ACTIVATED PROTEIN KINASE KINASE KINASE 20"/>
    <property type="match status" value="1"/>
</dbReference>
<dbReference type="SMART" id="SM00220">
    <property type="entry name" value="S_TKc"/>
    <property type="match status" value="1"/>
</dbReference>
<evidence type="ECO:0000256" key="1">
    <source>
        <dbReference type="ARBA" id="ARBA00022679"/>
    </source>
</evidence>
<evidence type="ECO:0000259" key="6">
    <source>
        <dbReference type="PROSITE" id="PS50011"/>
    </source>
</evidence>
<evidence type="ECO:0000313" key="8">
    <source>
        <dbReference type="Proteomes" id="UP000286997"/>
    </source>
</evidence>
<keyword evidence="2" id="KW-0547">Nucleotide-binding</keyword>
<feature type="region of interest" description="Disordered" evidence="5">
    <location>
        <begin position="721"/>
        <end position="745"/>
    </location>
</feature>
<keyword evidence="1" id="KW-0808">Transferase</keyword>
<dbReference type="InterPro" id="IPR051681">
    <property type="entry name" value="Ser/Thr_Kinases-Pseudokinases"/>
</dbReference>
<name>A0A3S2V6V9_9HYPH</name>
<keyword evidence="8" id="KW-1185">Reference proteome</keyword>
<dbReference type="InterPro" id="IPR000719">
    <property type="entry name" value="Prot_kinase_dom"/>
</dbReference>
<feature type="domain" description="Protein kinase" evidence="6">
    <location>
        <begin position="320"/>
        <end position="674"/>
    </location>
</feature>